<dbReference type="Pfam" id="PF11662">
    <property type="entry name" value="DUF3263"/>
    <property type="match status" value="1"/>
</dbReference>
<reference evidence="2 3" key="1">
    <citation type="submission" date="2020-03" db="EMBL/GenBank/DDBJ databases">
        <title>Draft genome of Streptomyces sp. ventii, isolated from the Axial Seamount in the Pacific Ocean, and resequencing of the two type strains Streptomyces lonarensis strain NCL 716 and Streptomyces bohaiensis strain 11A07.</title>
        <authorList>
            <person name="Loughran R.M."/>
            <person name="Pfannmuller K.M."/>
            <person name="Wasson B.J."/>
            <person name="Deadmond M.C."/>
            <person name="Paddock B.E."/>
            <person name="Koyack M.J."/>
            <person name="Gallegos D.A."/>
            <person name="Mitchell E.A."/>
            <person name="Ushijima B."/>
            <person name="Saw J.H."/>
            <person name="Mcphail K.L."/>
            <person name="Videau P."/>
        </authorList>
    </citation>
    <scope>NUCLEOTIDE SEQUENCE [LARGE SCALE GENOMIC DNA]</scope>
    <source>
        <strain evidence="2 3">11A07</strain>
    </source>
</reference>
<feature type="compositionally biased region" description="Low complexity" evidence="1">
    <location>
        <begin position="1"/>
        <end position="25"/>
    </location>
</feature>
<evidence type="ECO:0000256" key="1">
    <source>
        <dbReference type="SAM" id="MobiDB-lite"/>
    </source>
</evidence>
<keyword evidence="3" id="KW-1185">Reference proteome</keyword>
<evidence type="ECO:0000313" key="3">
    <source>
        <dbReference type="Proteomes" id="UP000727056"/>
    </source>
</evidence>
<dbReference type="EMBL" id="JAAVJC010000198">
    <property type="protein sequence ID" value="NJQ16811.1"/>
    <property type="molecule type" value="Genomic_DNA"/>
</dbReference>
<evidence type="ECO:0000313" key="2">
    <source>
        <dbReference type="EMBL" id="NJQ16811.1"/>
    </source>
</evidence>
<organism evidence="2 3">
    <name type="scientific">Streptomyces bohaiensis</name>
    <dbReference type="NCBI Taxonomy" id="1431344"/>
    <lineage>
        <taxon>Bacteria</taxon>
        <taxon>Bacillati</taxon>
        <taxon>Actinomycetota</taxon>
        <taxon>Actinomycetes</taxon>
        <taxon>Kitasatosporales</taxon>
        <taxon>Streptomycetaceae</taxon>
        <taxon>Streptomyces</taxon>
    </lineage>
</organism>
<name>A0ABX1CEQ8_9ACTN</name>
<sequence length="108" mass="11609">MPADSASADSPRPAAPAPTDAPAGPELTAIAPAEGLSAQDTAVLALESRGGRMRGGAKERVIREQLEMSPTRYYQLLNALLDDPAALRHAPVTVNRLRRVRDDRRAQR</sequence>
<comment type="caution">
    <text evidence="2">The sequence shown here is derived from an EMBL/GenBank/DDBJ whole genome shotgun (WGS) entry which is preliminary data.</text>
</comment>
<protein>
    <submittedName>
        <fullName evidence="2">DUF3263 domain-containing protein</fullName>
    </submittedName>
</protein>
<feature type="region of interest" description="Disordered" evidence="1">
    <location>
        <begin position="1"/>
        <end position="26"/>
    </location>
</feature>
<accession>A0ABX1CEQ8</accession>
<gene>
    <name evidence="2" type="ORF">HCN52_18210</name>
</gene>
<dbReference type="InterPro" id="IPR021678">
    <property type="entry name" value="DUF3263"/>
</dbReference>
<proteinExistence type="predicted"/>
<dbReference type="Proteomes" id="UP000727056">
    <property type="component" value="Unassembled WGS sequence"/>
</dbReference>